<feature type="transmembrane region" description="Helical" evidence="2">
    <location>
        <begin position="93"/>
        <end position="113"/>
    </location>
</feature>
<sequence>MSRYHSQLPSEFLLGPLVIDQQDVSLPLMGQLSAVELVNSTNSSTTTSAIYGDYNTVVISLTSPFVLIFGGLFIASVVSYLMQQKNMKRNQHILFAILFVLESLVFVNMLTRISSELALLHMVPNEGKVASVVIKIFDRCFVNIAIYVEVVLMAHICYIFAETCRSISVLSERAFEIVRKGLFAFLIILGGLFVLLCCITIAFGGLAAGRANIDPDLLSYLQLGFFLSAALLFFISTVSVSIFLNVIGRKLIKSLKESKEKIKNMLRGVSPSEIKGKSVEKIKTYKFKKVALRKSMAIQYGLTISLIFQFIGFVFIPLTLTWNYFMNFFHMLYNIGIIAFVVLILSIYNPLREVQKLFRMDSDQKIIPQASNVSLSSSNGKSRNSTQDLVLSPTSSNEMLDVKKLKSPTSPTGEGSDQQLSMSLDSSILSSINMTSE</sequence>
<evidence type="ECO:0000313" key="4">
    <source>
        <dbReference type="Proteomes" id="UP000006671"/>
    </source>
</evidence>
<dbReference type="KEGG" id="ngr:NAEGRDRAFT_62520"/>
<dbReference type="VEuPathDB" id="AmoebaDB:NAEGRDRAFT_62520"/>
<dbReference type="OrthoDB" id="10401306at2759"/>
<proteinExistence type="predicted"/>
<accession>D2V145</accession>
<keyword evidence="2" id="KW-0812">Transmembrane</keyword>
<evidence type="ECO:0000256" key="2">
    <source>
        <dbReference type="SAM" id="Phobius"/>
    </source>
</evidence>
<dbReference type="OMA" id="HMLYNIG"/>
<protein>
    <submittedName>
        <fullName evidence="3">Predicted protein</fullName>
    </submittedName>
</protein>
<keyword evidence="4" id="KW-1185">Reference proteome</keyword>
<reference evidence="3 4" key="1">
    <citation type="journal article" date="2010" name="Cell">
        <title>The genome of Naegleria gruberi illuminates early eukaryotic versatility.</title>
        <authorList>
            <person name="Fritz-Laylin L.K."/>
            <person name="Prochnik S.E."/>
            <person name="Ginger M.L."/>
            <person name="Dacks J.B."/>
            <person name="Carpenter M.L."/>
            <person name="Field M.C."/>
            <person name="Kuo A."/>
            <person name="Paredez A."/>
            <person name="Chapman J."/>
            <person name="Pham J."/>
            <person name="Shu S."/>
            <person name="Neupane R."/>
            <person name="Cipriano M."/>
            <person name="Mancuso J."/>
            <person name="Tu H."/>
            <person name="Salamov A."/>
            <person name="Lindquist E."/>
            <person name="Shapiro H."/>
            <person name="Lucas S."/>
            <person name="Grigoriev I.V."/>
            <person name="Cande W.Z."/>
            <person name="Fulton C."/>
            <person name="Rokhsar D.S."/>
            <person name="Dawson S.C."/>
        </authorList>
    </citation>
    <scope>NUCLEOTIDE SEQUENCE [LARGE SCALE GENOMIC DNA]</scope>
    <source>
        <strain evidence="3 4">NEG-M</strain>
    </source>
</reference>
<feature type="compositionally biased region" description="Low complexity" evidence="1">
    <location>
        <begin position="416"/>
        <end position="437"/>
    </location>
</feature>
<dbReference type="Proteomes" id="UP000006671">
    <property type="component" value="Unassembled WGS sequence"/>
</dbReference>
<feature type="transmembrane region" description="Helical" evidence="2">
    <location>
        <begin position="297"/>
        <end position="325"/>
    </location>
</feature>
<evidence type="ECO:0000256" key="1">
    <source>
        <dbReference type="SAM" id="MobiDB-lite"/>
    </source>
</evidence>
<name>D2V145_NAEGR</name>
<feature type="transmembrane region" description="Helical" evidence="2">
    <location>
        <begin position="141"/>
        <end position="161"/>
    </location>
</feature>
<gene>
    <name evidence="3" type="ORF">NAEGRDRAFT_62520</name>
</gene>
<feature type="transmembrane region" description="Helical" evidence="2">
    <location>
        <begin position="220"/>
        <end position="247"/>
    </location>
</feature>
<dbReference type="GeneID" id="8856441"/>
<keyword evidence="2" id="KW-1133">Transmembrane helix</keyword>
<feature type="region of interest" description="Disordered" evidence="1">
    <location>
        <begin position="395"/>
        <end position="437"/>
    </location>
</feature>
<dbReference type="EMBL" id="GG738847">
    <property type="protein sequence ID" value="EFC49838.1"/>
    <property type="molecule type" value="Genomic_DNA"/>
</dbReference>
<evidence type="ECO:0000313" key="3">
    <source>
        <dbReference type="EMBL" id="EFC49838.1"/>
    </source>
</evidence>
<dbReference type="RefSeq" id="XP_002682582.1">
    <property type="nucleotide sequence ID" value="XM_002682536.1"/>
</dbReference>
<dbReference type="InParanoid" id="D2V145"/>
<feature type="transmembrane region" description="Helical" evidence="2">
    <location>
        <begin position="182"/>
        <end position="208"/>
    </location>
</feature>
<organism evidence="4">
    <name type="scientific">Naegleria gruberi</name>
    <name type="common">Amoeba</name>
    <dbReference type="NCBI Taxonomy" id="5762"/>
    <lineage>
        <taxon>Eukaryota</taxon>
        <taxon>Discoba</taxon>
        <taxon>Heterolobosea</taxon>
        <taxon>Tetramitia</taxon>
        <taxon>Eutetramitia</taxon>
        <taxon>Vahlkampfiidae</taxon>
        <taxon>Naegleria</taxon>
    </lineage>
</organism>
<dbReference type="AlphaFoldDB" id="D2V145"/>
<feature type="transmembrane region" description="Helical" evidence="2">
    <location>
        <begin position="331"/>
        <end position="351"/>
    </location>
</feature>
<keyword evidence="2" id="KW-0472">Membrane</keyword>
<feature type="transmembrane region" description="Helical" evidence="2">
    <location>
        <begin position="57"/>
        <end position="81"/>
    </location>
</feature>